<evidence type="ECO:0000259" key="1">
    <source>
        <dbReference type="Pfam" id="PF12728"/>
    </source>
</evidence>
<comment type="caution">
    <text evidence="2">The sequence shown here is derived from an EMBL/GenBank/DDBJ whole genome shotgun (WGS) entry which is preliminary data.</text>
</comment>
<protein>
    <recommendedName>
        <fullName evidence="1">Helix-turn-helix domain-containing protein</fullName>
    </recommendedName>
</protein>
<dbReference type="Pfam" id="PF12728">
    <property type="entry name" value="HTH_17"/>
    <property type="match status" value="1"/>
</dbReference>
<dbReference type="InterPro" id="IPR041657">
    <property type="entry name" value="HTH_17"/>
</dbReference>
<dbReference type="STRING" id="631454.N177_3919"/>
<name>V4QSM8_9HYPH</name>
<proteinExistence type="predicted"/>
<dbReference type="GO" id="GO:0003677">
    <property type="term" value="F:DNA binding"/>
    <property type="evidence" value="ECO:0007669"/>
    <property type="project" value="InterPro"/>
</dbReference>
<dbReference type="SUPFAM" id="SSF46955">
    <property type="entry name" value="Putative DNA-binding domain"/>
    <property type="match status" value="1"/>
</dbReference>
<sequence length="146" mass="16575">MLLDRDDTIIPDEAETELAVELSRALSLRKNGPLRVRLDDGTELALPRSASRLLEHLLAEMSRGNAVTLIPVHAELTTQEAADFLNVSRPYLIKLLESGDVPYHKIGTHRRVRFADLEAYRRQIESRRNRAMDDLADQAQDLELGY</sequence>
<dbReference type="Proteomes" id="UP000017819">
    <property type="component" value="Unassembled WGS sequence"/>
</dbReference>
<dbReference type="eggNOG" id="COG3311">
    <property type="taxonomic scope" value="Bacteria"/>
</dbReference>
<accession>V4QSM8</accession>
<evidence type="ECO:0000313" key="3">
    <source>
        <dbReference type="Proteomes" id="UP000017819"/>
    </source>
</evidence>
<organism evidence="2 3">
    <name type="scientific">Lutibaculum baratangense AMV1</name>
    <dbReference type="NCBI Taxonomy" id="631454"/>
    <lineage>
        <taxon>Bacteria</taxon>
        <taxon>Pseudomonadati</taxon>
        <taxon>Pseudomonadota</taxon>
        <taxon>Alphaproteobacteria</taxon>
        <taxon>Hyphomicrobiales</taxon>
        <taxon>Tepidamorphaceae</taxon>
        <taxon>Lutibaculum</taxon>
    </lineage>
</organism>
<gene>
    <name evidence="2" type="ORF">N177_3919</name>
</gene>
<reference evidence="2 3" key="1">
    <citation type="journal article" date="2014" name="Genome Announc.">
        <title>Draft Genome Sequence of Lutibaculum baratangense Strain AMV1T, Isolated from a Mud Volcano in Andamans, India.</title>
        <authorList>
            <person name="Singh A."/>
            <person name="Sreenivas A."/>
            <person name="Sathyanarayana Reddy G."/>
            <person name="Pinnaka A.K."/>
            <person name="Shivaji S."/>
        </authorList>
    </citation>
    <scope>NUCLEOTIDE SEQUENCE [LARGE SCALE GENOMIC DNA]</scope>
    <source>
        <strain evidence="2 3">AMV1</strain>
    </source>
</reference>
<evidence type="ECO:0000313" key="2">
    <source>
        <dbReference type="EMBL" id="ESR22782.1"/>
    </source>
</evidence>
<feature type="domain" description="Helix-turn-helix" evidence="1">
    <location>
        <begin position="76"/>
        <end position="123"/>
    </location>
</feature>
<dbReference type="InterPro" id="IPR009061">
    <property type="entry name" value="DNA-bd_dom_put_sf"/>
</dbReference>
<dbReference type="InterPro" id="IPR010093">
    <property type="entry name" value="SinI_DNA-bd"/>
</dbReference>
<dbReference type="NCBIfam" id="TIGR01764">
    <property type="entry name" value="excise"/>
    <property type="match status" value="1"/>
</dbReference>
<dbReference type="EMBL" id="AWXZ01000040">
    <property type="protein sequence ID" value="ESR22782.1"/>
    <property type="molecule type" value="Genomic_DNA"/>
</dbReference>
<dbReference type="PATRIC" id="fig|631454.5.peg.3871"/>
<keyword evidence="3" id="KW-1185">Reference proteome</keyword>
<dbReference type="AlphaFoldDB" id="V4QSM8"/>